<protein>
    <recommendedName>
        <fullName evidence="3">Urease accessory protein UreD</fullName>
    </recommendedName>
</protein>
<keyword evidence="3" id="KW-0963">Cytoplasm</keyword>
<dbReference type="EMBL" id="CYSF01000012">
    <property type="protein sequence ID" value="CUH85343.1"/>
    <property type="molecule type" value="Genomic_DNA"/>
</dbReference>
<gene>
    <name evidence="3 4" type="primary">ureD</name>
    <name evidence="4" type="ORF">TM5383_02571</name>
</gene>
<evidence type="ECO:0000256" key="3">
    <source>
        <dbReference type="HAMAP-Rule" id="MF_01384"/>
    </source>
</evidence>
<evidence type="ECO:0000313" key="4">
    <source>
        <dbReference type="EMBL" id="CUH85343.1"/>
    </source>
</evidence>
<dbReference type="RefSeq" id="WP_231725151.1">
    <property type="nucleotide sequence ID" value="NZ_CYSF01000012.1"/>
</dbReference>
<comment type="similarity">
    <text evidence="1 3">Belongs to the UreD family.</text>
</comment>
<reference evidence="4 5" key="1">
    <citation type="submission" date="2015-09" db="EMBL/GenBank/DDBJ databases">
        <authorList>
            <consortium name="Swine Surveillance"/>
        </authorList>
    </citation>
    <scope>NUCLEOTIDE SEQUENCE [LARGE SCALE GENOMIC DNA]</scope>
    <source>
        <strain evidence="4 5">CECT 8383</strain>
    </source>
</reference>
<dbReference type="PANTHER" id="PTHR33643:SF1">
    <property type="entry name" value="UREASE ACCESSORY PROTEIN D"/>
    <property type="match status" value="1"/>
</dbReference>
<dbReference type="Pfam" id="PF01774">
    <property type="entry name" value="UreD"/>
    <property type="match status" value="1"/>
</dbReference>
<dbReference type="Proteomes" id="UP000051681">
    <property type="component" value="Unassembled WGS sequence"/>
</dbReference>
<sequence>MTAVQLNTAGGITGGDHLMFAAQAEEQSHLRLTTQAAERIYRSVDGRPGTVETSLTVAAGARLDWLPQETILFDHSSLRRSMRVDLAHDARLLMVEPLIFGRAAMGEVLTQMSLRDSWRIYRDNTLIFADALRFERDLNLQMKRPAIGDGAGAMMTALFAAPANECEALLAQIRPMLSETAGASLLRPDLLVLRALAEDGFCLRRDMIPTLTLLNGAELPRTWMI</sequence>
<name>A0A0P1H578_9RHOB</name>
<dbReference type="PANTHER" id="PTHR33643">
    <property type="entry name" value="UREASE ACCESSORY PROTEIN D"/>
    <property type="match status" value="1"/>
</dbReference>
<keyword evidence="5" id="KW-1185">Reference proteome</keyword>
<dbReference type="InterPro" id="IPR002669">
    <property type="entry name" value="UreD"/>
</dbReference>
<dbReference type="GO" id="GO:0016151">
    <property type="term" value="F:nickel cation binding"/>
    <property type="evidence" value="ECO:0007669"/>
    <property type="project" value="UniProtKB-UniRule"/>
</dbReference>
<evidence type="ECO:0000256" key="2">
    <source>
        <dbReference type="ARBA" id="ARBA00023186"/>
    </source>
</evidence>
<evidence type="ECO:0000256" key="1">
    <source>
        <dbReference type="ARBA" id="ARBA00007177"/>
    </source>
</evidence>
<evidence type="ECO:0000313" key="5">
    <source>
        <dbReference type="Proteomes" id="UP000051681"/>
    </source>
</evidence>
<dbReference type="GO" id="GO:0005737">
    <property type="term" value="C:cytoplasm"/>
    <property type="evidence" value="ECO:0007669"/>
    <property type="project" value="UniProtKB-SubCell"/>
</dbReference>
<dbReference type="HAMAP" id="MF_01384">
    <property type="entry name" value="UreD"/>
    <property type="match status" value="1"/>
</dbReference>
<organism evidence="4 5">
    <name type="scientific">Thalassovita mediterranea</name>
    <dbReference type="NCBI Taxonomy" id="340021"/>
    <lineage>
        <taxon>Bacteria</taxon>
        <taxon>Pseudomonadati</taxon>
        <taxon>Pseudomonadota</taxon>
        <taxon>Alphaproteobacteria</taxon>
        <taxon>Rhodobacterales</taxon>
        <taxon>Roseobacteraceae</taxon>
        <taxon>Thalassovita</taxon>
    </lineage>
</organism>
<keyword evidence="2 3" id="KW-0143">Chaperone</keyword>
<comment type="subcellular location">
    <subcellularLocation>
        <location evidence="3">Cytoplasm</location>
    </subcellularLocation>
</comment>
<dbReference type="STRING" id="340021.TM5383_02571"/>
<comment type="subunit">
    <text evidence="3">UreD, UreF and UreG form a complex that acts as a GTP-hydrolysis-dependent molecular chaperone, activating the urease apoprotein by helping to assemble the nickel containing metallocenter of UreC. The UreE protein probably delivers the nickel.</text>
</comment>
<comment type="function">
    <text evidence="3">Required for maturation of urease via the functional incorporation of the urease nickel metallocenter.</text>
</comment>
<keyword evidence="3" id="KW-0996">Nickel insertion</keyword>
<proteinExistence type="inferred from homology"/>
<accession>A0A0P1H578</accession>
<dbReference type="AlphaFoldDB" id="A0A0P1H578"/>